<evidence type="ECO:0008006" key="4">
    <source>
        <dbReference type="Google" id="ProtNLM"/>
    </source>
</evidence>
<evidence type="ECO:0000313" key="2">
    <source>
        <dbReference type="EMBL" id="GAA4465993.1"/>
    </source>
</evidence>
<proteinExistence type="predicted"/>
<feature type="chain" id="PRO_5047201708" description="Carboxypeptidase regulatory-like domain-containing protein" evidence="1">
    <location>
        <begin position="20"/>
        <end position="136"/>
    </location>
</feature>
<gene>
    <name evidence="2" type="ORF">GCM10023093_19250</name>
</gene>
<comment type="caution">
    <text evidence="2">The sequence shown here is derived from an EMBL/GenBank/DDBJ whole genome shotgun (WGS) entry which is preliminary data.</text>
</comment>
<dbReference type="Proteomes" id="UP001500067">
    <property type="component" value="Unassembled WGS sequence"/>
</dbReference>
<protein>
    <recommendedName>
        <fullName evidence="4">Carboxypeptidase regulatory-like domain-containing protein</fullName>
    </recommendedName>
</protein>
<dbReference type="EMBL" id="BAABFA010000011">
    <property type="protein sequence ID" value="GAA4465993.1"/>
    <property type="molecule type" value="Genomic_DNA"/>
</dbReference>
<keyword evidence="1" id="KW-0732">Signal</keyword>
<feature type="signal peptide" evidence="1">
    <location>
        <begin position="1"/>
        <end position="19"/>
    </location>
</feature>
<name>A0ABP8NEP7_9BACT</name>
<accession>A0ABP8NEP7</accession>
<evidence type="ECO:0000256" key="1">
    <source>
        <dbReference type="SAM" id="SignalP"/>
    </source>
</evidence>
<dbReference type="Gene3D" id="2.60.40.1120">
    <property type="entry name" value="Carboxypeptidase-like, regulatory domain"/>
    <property type="match status" value="1"/>
</dbReference>
<organism evidence="2 3">
    <name type="scientific">Nemorincola caseinilytica</name>
    <dbReference type="NCBI Taxonomy" id="2054315"/>
    <lineage>
        <taxon>Bacteria</taxon>
        <taxon>Pseudomonadati</taxon>
        <taxon>Bacteroidota</taxon>
        <taxon>Chitinophagia</taxon>
        <taxon>Chitinophagales</taxon>
        <taxon>Chitinophagaceae</taxon>
        <taxon>Nemorincola</taxon>
    </lineage>
</organism>
<keyword evidence="3" id="KW-1185">Reference proteome</keyword>
<reference evidence="3" key="1">
    <citation type="journal article" date="2019" name="Int. J. Syst. Evol. Microbiol.">
        <title>The Global Catalogue of Microorganisms (GCM) 10K type strain sequencing project: providing services to taxonomists for standard genome sequencing and annotation.</title>
        <authorList>
            <consortium name="The Broad Institute Genomics Platform"/>
            <consortium name="The Broad Institute Genome Sequencing Center for Infectious Disease"/>
            <person name="Wu L."/>
            <person name="Ma J."/>
        </authorList>
    </citation>
    <scope>NUCLEOTIDE SEQUENCE [LARGE SCALE GENOMIC DNA]</scope>
    <source>
        <strain evidence="3">JCM 32105</strain>
    </source>
</reference>
<dbReference type="RefSeq" id="WP_345082244.1">
    <property type="nucleotide sequence ID" value="NZ_BAABFA010000011.1"/>
</dbReference>
<dbReference type="Pfam" id="PF13620">
    <property type="entry name" value="CarboxypepD_reg"/>
    <property type="match status" value="1"/>
</dbReference>
<dbReference type="SUPFAM" id="SSF49464">
    <property type="entry name" value="Carboxypeptidase regulatory domain-like"/>
    <property type="match status" value="1"/>
</dbReference>
<sequence length="136" mass="14528">MKPIIAVIACLLIAGASHAQNTAKPAGKAKIRKNAIGGTITDARHRPIPKVQAFIYYNDSATNSSGYTDASGRFETNNVLPGTYNLRLVYPSAKRLIINGVPVSKLRVTQIDIATSEPTTDSAISYTDIAKPTAKK</sequence>
<evidence type="ECO:0000313" key="3">
    <source>
        <dbReference type="Proteomes" id="UP001500067"/>
    </source>
</evidence>
<dbReference type="InterPro" id="IPR008969">
    <property type="entry name" value="CarboxyPept-like_regulatory"/>
</dbReference>